<dbReference type="EMBL" id="CAJHJT010000034">
    <property type="protein sequence ID" value="CAD7004979.1"/>
    <property type="molecule type" value="Genomic_DNA"/>
</dbReference>
<protein>
    <submittedName>
        <fullName evidence="1">(Mediterranean fruit fly) hypothetical protein</fullName>
    </submittedName>
</protein>
<evidence type="ECO:0000313" key="1">
    <source>
        <dbReference type="EMBL" id="CAD7004979.1"/>
    </source>
</evidence>
<gene>
    <name evidence="1" type="ORF">CCAP1982_LOCUS13356</name>
</gene>
<comment type="caution">
    <text evidence="1">The sequence shown here is derived from an EMBL/GenBank/DDBJ whole genome shotgun (WGS) entry which is preliminary data.</text>
</comment>
<dbReference type="AlphaFoldDB" id="A0A811V0H1"/>
<dbReference type="Proteomes" id="UP000606786">
    <property type="component" value="Unassembled WGS sequence"/>
</dbReference>
<accession>A0A811V0H1</accession>
<proteinExistence type="predicted"/>
<organism evidence="1 2">
    <name type="scientific">Ceratitis capitata</name>
    <name type="common">Mediterranean fruit fly</name>
    <name type="synonym">Tephritis capitata</name>
    <dbReference type="NCBI Taxonomy" id="7213"/>
    <lineage>
        <taxon>Eukaryota</taxon>
        <taxon>Metazoa</taxon>
        <taxon>Ecdysozoa</taxon>
        <taxon>Arthropoda</taxon>
        <taxon>Hexapoda</taxon>
        <taxon>Insecta</taxon>
        <taxon>Pterygota</taxon>
        <taxon>Neoptera</taxon>
        <taxon>Endopterygota</taxon>
        <taxon>Diptera</taxon>
        <taxon>Brachycera</taxon>
        <taxon>Muscomorpha</taxon>
        <taxon>Tephritoidea</taxon>
        <taxon>Tephritidae</taxon>
        <taxon>Ceratitis</taxon>
        <taxon>Ceratitis</taxon>
    </lineage>
</organism>
<evidence type="ECO:0000313" key="2">
    <source>
        <dbReference type="Proteomes" id="UP000606786"/>
    </source>
</evidence>
<reference evidence="1" key="1">
    <citation type="submission" date="2020-11" db="EMBL/GenBank/DDBJ databases">
        <authorList>
            <person name="Whitehead M."/>
        </authorList>
    </citation>
    <scope>NUCLEOTIDE SEQUENCE</scope>
    <source>
        <strain evidence="1">EGII</strain>
    </source>
</reference>
<keyword evidence="2" id="KW-1185">Reference proteome</keyword>
<feature type="non-terminal residue" evidence="1">
    <location>
        <position position="54"/>
    </location>
</feature>
<name>A0A811V0H1_CERCA</name>
<sequence>MSARTWGAARHILQQYAKLRLLSRFGIIQYDIKTQVSAQVDSHASTHNYVVSLK</sequence>